<proteinExistence type="inferred from homology"/>
<dbReference type="Pfam" id="PF01008">
    <property type="entry name" value="IF-2B"/>
    <property type="match status" value="1"/>
</dbReference>
<dbReference type="Gene3D" id="3.40.50.10470">
    <property type="entry name" value="Translation initiation factor eif-2b, domain 2"/>
    <property type="match status" value="1"/>
</dbReference>
<dbReference type="EMBL" id="DSKA01000196">
    <property type="protein sequence ID" value="HEE18439.1"/>
    <property type="molecule type" value="Genomic_DNA"/>
</dbReference>
<feature type="active site" description="Proton donor" evidence="2">
    <location>
        <position position="238"/>
    </location>
</feature>
<keyword evidence="2" id="KW-0486">Methionine biosynthesis</keyword>
<dbReference type="HAMAP" id="MF_01678">
    <property type="entry name" value="Salvage_MtnA"/>
    <property type="match status" value="1"/>
</dbReference>
<comment type="caution">
    <text evidence="3">The sequence shown here is derived from an EMBL/GenBank/DDBJ whole genome shotgun (WGS) entry which is preliminary data.</text>
</comment>
<feature type="binding site" evidence="2">
    <location>
        <begin position="52"/>
        <end position="54"/>
    </location>
    <ligand>
        <name>substrate</name>
    </ligand>
</feature>
<feature type="binding site" evidence="2">
    <location>
        <position position="199"/>
    </location>
    <ligand>
        <name>substrate</name>
    </ligand>
</feature>
<dbReference type="InterPro" id="IPR037171">
    <property type="entry name" value="NagB/RpiA_transferase-like"/>
</dbReference>
<dbReference type="EMBL" id="DSLG01000008">
    <property type="protein sequence ID" value="HEA87663.1"/>
    <property type="molecule type" value="Genomic_DNA"/>
</dbReference>
<dbReference type="UniPathway" id="UPA00904">
    <property type="reaction ID" value="UER00874"/>
</dbReference>
<sequence>MKRKGLVIPDVLVYHQGCLRIIDQRFLPLRVIYRKLSSVPAVVEAIRELQIRGAPWIGVAAAYGMAVVAERSGDQELIAGLTKAAEMLMVARPTAVNLGWAVSRIMEVVAHTKGVSPAVLRRRVLKEAKAIEADECRRSRAIARYGAKLVPENGTVLTICNTGMLAGPGLGTALGVIYQAYQEGKNPLVYVCETRPLLQGARLTAWELKRAGINFRLIVDSASASVIEHCDLVIVGADRIAANGDTANKIGTKMLALLAKTASKPFYVAAPSSTFDLKIRNGKEIPIEIRSGDEIARIGPCRLAPAGITVYNPAFDVTPARYIAGFITEKGVVRPPYRNRLARLLYSVVTKTRSITTGGRT</sequence>
<dbReference type="InterPro" id="IPR042529">
    <property type="entry name" value="IF_2B-like_C"/>
</dbReference>
<feature type="site" description="Transition state stabilizer" evidence="2">
    <location>
        <position position="160"/>
    </location>
</feature>
<evidence type="ECO:0000313" key="4">
    <source>
        <dbReference type="EMBL" id="HEE18439.1"/>
    </source>
</evidence>
<dbReference type="FunFam" id="1.20.120.420:FF:000003">
    <property type="entry name" value="Methylthioribose-1-phosphate isomerase"/>
    <property type="match status" value="1"/>
</dbReference>
<keyword evidence="1 2" id="KW-0413">Isomerase</keyword>
<dbReference type="EC" id="5.3.1.23" evidence="2"/>
<feature type="binding site" evidence="2">
    <location>
        <begin position="248"/>
        <end position="249"/>
    </location>
    <ligand>
        <name>substrate</name>
    </ligand>
</feature>
<dbReference type="InterPro" id="IPR027363">
    <property type="entry name" value="M1Pi_N"/>
</dbReference>
<comment type="function">
    <text evidence="2">Catalyzes the interconversion of methylthioribose-1-phosphate (MTR-1-P) into methylthioribulose-1-phosphate (MTRu-1-P).</text>
</comment>
<gene>
    <name evidence="2 3" type="primary">mtnA</name>
    <name evidence="4" type="ORF">ENP62_02670</name>
    <name evidence="3" type="ORF">ENP94_06625</name>
    <name evidence="5" type="ORF">ENS16_02275</name>
</gene>
<comment type="catalytic activity">
    <reaction evidence="2">
        <text>5-(methylsulfanyl)-alpha-D-ribose 1-phosphate = 5-(methylsulfanyl)-D-ribulose 1-phosphate</text>
        <dbReference type="Rhea" id="RHEA:19989"/>
        <dbReference type="ChEBI" id="CHEBI:58533"/>
        <dbReference type="ChEBI" id="CHEBI:58548"/>
        <dbReference type="EC" id="5.3.1.23"/>
    </reaction>
</comment>
<dbReference type="GO" id="GO:0019509">
    <property type="term" value="P:L-methionine salvage from methylthioadenosine"/>
    <property type="evidence" value="ECO:0007669"/>
    <property type="project" value="UniProtKB-UniRule"/>
</dbReference>
<evidence type="ECO:0000256" key="2">
    <source>
        <dbReference type="HAMAP-Rule" id="MF_01678"/>
    </source>
</evidence>
<keyword evidence="2" id="KW-0028">Amino-acid biosynthesis</keyword>
<dbReference type="AlphaFoldDB" id="A0A7C1ND16"/>
<dbReference type="PANTHER" id="PTHR43475:SF1">
    <property type="entry name" value="METHYLTHIORIBOSE-1-PHOSPHATE ISOMERASE"/>
    <property type="match status" value="1"/>
</dbReference>
<dbReference type="PANTHER" id="PTHR43475">
    <property type="entry name" value="METHYLTHIORIBOSE-1-PHOSPHATE ISOMERASE"/>
    <property type="match status" value="1"/>
</dbReference>
<name>A0A7C1ND16_UNCW3</name>
<dbReference type="GO" id="GO:0046523">
    <property type="term" value="F:S-methyl-5-thioribose-1-phosphate isomerase activity"/>
    <property type="evidence" value="ECO:0007669"/>
    <property type="project" value="UniProtKB-UniRule"/>
</dbReference>
<evidence type="ECO:0000256" key="1">
    <source>
        <dbReference type="ARBA" id="ARBA00023235"/>
    </source>
</evidence>
<evidence type="ECO:0000313" key="5">
    <source>
        <dbReference type="EMBL" id="HFJ53502.1"/>
    </source>
</evidence>
<dbReference type="Gene3D" id="1.20.120.420">
    <property type="entry name" value="translation initiation factor eif-2b, domain 1"/>
    <property type="match status" value="1"/>
</dbReference>
<dbReference type="NCBIfam" id="TIGR00524">
    <property type="entry name" value="eIF-2B_rel"/>
    <property type="match status" value="1"/>
</dbReference>
<protein>
    <recommendedName>
        <fullName evidence="2">Methylthioribose-1-phosphate isomerase</fullName>
        <shortName evidence="2">M1Pi</shortName>
        <shortName evidence="2">MTR-1-P isomerase</shortName>
        <ecNumber evidence="2">5.3.1.23</ecNumber>
    </recommendedName>
    <alternativeName>
        <fullName evidence="2">S-methyl-5-thioribose-1-phosphate isomerase</fullName>
    </alternativeName>
</protein>
<dbReference type="NCBIfam" id="TIGR00512">
    <property type="entry name" value="salvage_mtnA"/>
    <property type="match status" value="1"/>
</dbReference>
<comment type="pathway">
    <text evidence="2">Amino-acid biosynthesis; L-methionine biosynthesis via salvage pathway; L-methionine from S-methyl-5-thio-alpha-D-ribose 1-phosphate: step 1/6.</text>
</comment>
<dbReference type="EMBL" id="DSTU01000004">
    <property type="protein sequence ID" value="HFJ53502.1"/>
    <property type="molecule type" value="Genomic_DNA"/>
</dbReference>
<dbReference type="InterPro" id="IPR011559">
    <property type="entry name" value="Initiation_fac_2B_a/b/d"/>
</dbReference>
<evidence type="ECO:0000313" key="3">
    <source>
        <dbReference type="EMBL" id="HEA87663.1"/>
    </source>
</evidence>
<dbReference type="SUPFAM" id="SSF100950">
    <property type="entry name" value="NagB/RpiA/CoA transferase-like"/>
    <property type="match status" value="1"/>
</dbReference>
<reference evidence="3" key="1">
    <citation type="journal article" date="2020" name="mSystems">
        <title>Genome- and Community-Level Interaction Insights into Carbon Utilization and Element Cycling Functions of Hydrothermarchaeota in Hydrothermal Sediment.</title>
        <authorList>
            <person name="Zhou Z."/>
            <person name="Liu Y."/>
            <person name="Xu W."/>
            <person name="Pan J."/>
            <person name="Luo Z.H."/>
            <person name="Li M."/>
        </authorList>
    </citation>
    <scope>NUCLEOTIDE SEQUENCE [LARGE SCALE GENOMIC DNA]</scope>
    <source>
        <strain evidence="4">SpSt-236</strain>
        <strain evidence="3">SpSt-265</strain>
        <strain evidence="5">SpSt-465</strain>
    </source>
</reference>
<organism evidence="3">
    <name type="scientific">candidate division WOR-3 bacterium</name>
    <dbReference type="NCBI Taxonomy" id="2052148"/>
    <lineage>
        <taxon>Bacteria</taxon>
        <taxon>Bacteria division WOR-3</taxon>
    </lineage>
</organism>
<dbReference type="InterPro" id="IPR000649">
    <property type="entry name" value="IF-2B-related"/>
</dbReference>
<dbReference type="NCBIfam" id="NF004326">
    <property type="entry name" value="PRK05720.1"/>
    <property type="match status" value="1"/>
</dbReference>
<dbReference type="FunFam" id="3.40.50.10470:FF:000006">
    <property type="entry name" value="Methylthioribose-1-phosphate isomerase"/>
    <property type="match status" value="1"/>
</dbReference>
<accession>A0A7C1ND16</accession>
<feature type="binding site" evidence="2">
    <location>
        <position position="92"/>
    </location>
    <ligand>
        <name>substrate</name>
    </ligand>
</feature>
<dbReference type="InterPro" id="IPR005251">
    <property type="entry name" value="IF-M1Pi"/>
</dbReference>
<comment type="similarity">
    <text evidence="2">Belongs to the EIF-2B alpha/beta/delta subunits family. MtnA subfamily.</text>
</comment>